<dbReference type="InterPro" id="IPR050406">
    <property type="entry name" value="FGGY_Carb_Kinase"/>
</dbReference>
<evidence type="ECO:0000313" key="8">
    <source>
        <dbReference type="EMBL" id="AJE86537.1"/>
    </source>
</evidence>
<dbReference type="CDD" id="cd07804">
    <property type="entry name" value="ASKHA_NBD_FGGY_RrXK-like"/>
    <property type="match status" value="1"/>
</dbReference>
<comment type="similarity">
    <text evidence="1 5">Belongs to the FGGY kinase family.</text>
</comment>
<dbReference type="Proteomes" id="UP000031523">
    <property type="component" value="Chromosome"/>
</dbReference>
<protein>
    <submittedName>
        <fullName evidence="8">Carbohydrate kinase</fullName>
    </submittedName>
</protein>
<dbReference type="AlphaFoldDB" id="A0A0B5F7T9"/>
<evidence type="ECO:0000256" key="1">
    <source>
        <dbReference type="ARBA" id="ARBA00009156"/>
    </source>
</evidence>
<dbReference type="GO" id="GO:0042732">
    <property type="term" value="P:D-xylose metabolic process"/>
    <property type="evidence" value="ECO:0007669"/>
    <property type="project" value="UniProtKB-KW"/>
</dbReference>
<evidence type="ECO:0000259" key="6">
    <source>
        <dbReference type="Pfam" id="PF00370"/>
    </source>
</evidence>
<gene>
    <name evidence="8" type="ORF">SLNWT_6161</name>
</gene>
<evidence type="ECO:0000256" key="3">
    <source>
        <dbReference type="ARBA" id="ARBA00022679"/>
    </source>
</evidence>
<dbReference type="Gene3D" id="3.30.420.40">
    <property type="match status" value="2"/>
</dbReference>
<dbReference type="PIRSF" id="PIRSF000538">
    <property type="entry name" value="GlpK"/>
    <property type="match status" value="1"/>
</dbReference>
<evidence type="ECO:0000259" key="7">
    <source>
        <dbReference type="Pfam" id="PF02782"/>
    </source>
</evidence>
<feature type="domain" description="Carbohydrate kinase FGGY N-terminal" evidence="6">
    <location>
        <begin position="11"/>
        <end position="250"/>
    </location>
</feature>
<dbReference type="SUPFAM" id="SSF53067">
    <property type="entry name" value="Actin-like ATPase domain"/>
    <property type="match status" value="2"/>
</dbReference>
<evidence type="ECO:0000256" key="5">
    <source>
        <dbReference type="RuleBase" id="RU003733"/>
    </source>
</evidence>
<keyword evidence="2" id="KW-0119">Carbohydrate metabolism</keyword>
<keyword evidence="3 5" id="KW-0808">Transferase</keyword>
<keyword evidence="2" id="KW-0859">Xylose metabolism</keyword>
<sequence length="503" mass="53011">MTSSAAPSGLLLGIDIGTSSAKGVLARPDGTLLASAQREHTTSSPRPGWFEHDAEDIWWADLRALARELLAQLPAGERLAGVGVSGIGPCLLPADAAGTPVRPAILYGVDTRAGAQIAAQNAHYGAEEIIRRCGAPLTSQAVGPKFAWLREREPAAWARTRRWFMASSYLTHRLTGAYVLDHHSASQSVPLYDPRAGAWIPEWCEEIAPGLEWPRLVWPAETVGEVTAEAEAATGIPAGTPVVAGTVDAWAEAAAAGVRDPGDVMLMYGTTMFLVNVVGEPVGDARLWGTAGAFPGTHCLAAGMATSGAVTGWLRELTGASYPELTEEADRLPPGAEGLLMLPYFAGERTPLFDPDARGLIHGLTLRHGRGHLYRAALEATAFGVRHNLETMVEAGGSPKRLVAVGGGARGLWTRIVSDVTGRPQQVPRHTIGAAHGDALFAALGTGLVSAADLGGWNPVASVVEPDPATGEVYEELYGLYRELYPATREAAHVLAARQHKDA</sequence>
<dbReference type="GO" id="GO:0016301">
    <property type="term" value="F:kinase activity"/>
    <property type="evidence" value="ECO:0007669"/>
    <property type="project" value="UniProtKB-KW"/>
</dbReference>
<dbReference type="InterPro" id="IPR000577">
    <property type="entry name" value="Carb_kinase_FGGY"/>
</dbReference>
<proteinExistence type="inferred from homology"/>
<dbReference type="EMBL" id="CP010519">
    <property type="protein sequence ID" value="AJE86537.1"/>
    <property type="molecule type" value="Genomic_DNA"/>
</dbReference>
<feature type="domain" description="Carbohydrate kinase FGGY C-terminal" evidence="7">
    <location>
        <begin position="265"/>
        <end position="444"/>
    </location>
</feature>
<accession>A0A0B5F7T9</accession>
<dbReference type="Pfam" id="PF00370">
    <property type="entry name" value="FGGY_N"/>
    <property type="match status" value="1"/>
</dbReference>
<dbReference type="PROSITE" id="PS00445">
    <property type="entry name" value="FGGY_KINASES_2"/>
    <property type="match status" value="1"/>
</dbReference>
<dbReference type="PANTHER" id="PTHR43095:SF5">
    <property type="entry name" value="XYLULOSE KINASE"/>
    <property type="match status" value="1"/>
</dbReference>
<keyword evidence="9" id="KW-1185">Reference proteome</keyword>
<keyword evidence="4 5" id="KW-0418">Kinase</keyword>
<dbReference type="Pfam" id="PF02782">
    <property type="entry name" value="FGGY_C"/>
    <property type="match status" value="1"/>
</dbReference>
<dbReference type="PANTHER" id="PTHR43095">
    <property type="entry name" value="SUGAR KINASE"/>
    <property type="match status" value="1"/>
</dbReference>
<evidence type="ECO:0000313" key="9">
    <source>
        <dbReference type="Proteomes" id="UP000031523"/>
    </source>
</evidence>
<dbReference type="InterPro" id="IPR018485">
    <property type="entry name" value="FGGY_C"/>
</dbReference>
<dbReference type="GO" id="GO:0016773">
    <property type="term" value="F:phosphotransferase activity, alcohol group as acceptor"/>
    <property type="evidence" value="ECO:0007669"/>
    <property type="project" value="InterPro"/>
</dbReference>
<organism evidence="8 9">
    <name type="scientific">Streptomyces albus (strain ATCC 21838 / DSM 41398 / FERM P-419 / JCM 4703 / NBRC 107858)</name>
    <dbReference type="NCBI Taxonomy" id="1081613"/>
    <lineage>
        <taxon>Bacteria</taxon>
        <taxon>Bacillati</taxon>
        <taxon>Actinomycetota</taxon>
        <taxon>Actinomycetes</taxon>
        <taxon>Kitasatosporales</taxon>
        <taxon>Streptomycetaceae</taxon>
        <taxon>Streptomyces</taxon>
    </lineage>
</organism>
<name>A0A0B5F7T9_STRA4</name>
<dbReference type="InterPro" id="IPR018483">
    <property type="entry name" value="Carb_kinase_FGGY_CS"/>
</dbReference>
<dbReference type="InterPro" id="IPR018484">
    <property type="entry name" value="FGGY_N"/>
</dbReference>
<evidence type="ECO:0000256" key="4">
    <source>
        <dbReference type="ARBA" id="ARBA00022777"/>
    </source>
</evidence>
<dbReference type="KEGG" id="sals:SLNWT_6161"/>
<dbReference type="InterPro" id="IPR043129">
    <property type="entry name" value="ATPase_NBD"/>
</dbReference>
<reference evidence="8 9" key="1">
    <citation type="submission" date="2015-01" db="EMBL/GenBank/DDBJ databases">
        <title>Enhanced salinomycin production by adjusting the supply of polyketide extender units in Streptomyce albus DSM 41398.</title>
        <authorList>
            <person name="Lu C."/>
        </authorList>
    </citation>
    <scope>NUCLEOTIDE SEQUENCE [LARGE SCALE GENOMIC DNA]</scope>
    <source>
        <strain evidence="9">ATCC 21838 / DSM 41398 / FERM P-419 / JCM 4703 / NBRC 107858</strain>
    </source>
</reference>
<evidence type="ECO:0000256" key="2">
    <source>
        <dbReference type="ARBA" id="ARBA00022629"/>
    </source>
</evidence>